<sequence length="392" mass="41256">MATIVQLVKDLIGKEDINFGDSSTTFSRSTQTGGTINMSYIDAEIIPSTGLGSYIGTWLHKQNTDSLTTATTFGINSTGNSVVLNGTGLSAARTFTFPDTSNQVLAGETDLANTTAGTGAAMIGVEAASLTNYTSTTLQAVLEEIDTDTTTTEAALYDRGFKSGFKLGYSSTTQVTISGGMWAHIGTTNRHVYTNAELTFTLGPGGSNGGSTALGANEVHYIYIDDSAVVAAASSLLTVSEFINLTTAPAYAHAKAGWYNNSDRCIGAVLTNASNEVLSFVVLGNNFYRYATPVLEYTTAAGATSYTSLDLSSSVPSFCTRAHLRIMANTAGVSINFDTSSTAVSPESHTLAIAQLNNMIDVPLTSAQTTFWYGTPAANYELKTTGYYIDEL</sequence>
<reference evidence="1" key="1">
    <citation type="submission" date="2020-03" db="EMBL/GenBank/DDBJ databases">
        <title>The deep terrestrial virosphere.</title>
        <authorList>
            <person name="Holmfeldt K."/>
            <person name="Nilsson E."/>
            <person name="Simone D."/>
            <person name="Lopez-Fernandez M."/>
            <person name="Wu X."/>
            <person name="de Brujin I."/>
            <person name="Lundin D."/>
            <person name="Andersson A."/>
            <person name="Bertilsson S."/>
            <person name="Dopson M."/>
        </authorList>
    </citation>
    <scope>NUCLEOTIDE SEQUENCE</scope>
    <source>
        <strain evidence="1">MM415B03634</strain>
    </source>
</reference>
<evidence type="ECO:0000313" key="1">
    <source>
        <dbReference type="EMBL" id="QJA90622.1"/>
    </source>
</evidence>
<accession>A0A6M3LA52</accession>
<proteinExistence type="predicted"/>
<dbReference type="EMBL" id="MT142925">
    <property type="protein sequence ID" value="QJA90622.1"/>
    <property type="molecule type" value="Genomic_DNA"/>
</dbReference>
<dbReference type="AlphaFoldDB" id="A0A6M3LA52"/>
<gene>
    <name evidence="1" type="ORF">MM415B03634_0008</name>
</gene>
<protein>
    <submittedName>
        <fullName evidence="1">Uncharacterized protein</fullName>
    </submittedName>
</protein>
<organism evidence="1">
    <name type="scientific">viral metagenome</name>
    <dbReference type="NCBI Taxonomy" id="1070528"/>
    <lineage>
        <taxon>unclassified sequences</taxon>
        <taxon>metagenomes</taxon>
        <taxon>organismal metagenomes</taxon>
    </lineage>
</organism>
<name>A0A6M3LA52_9ZZZZ</name>